<dbReference type="Proteomes" id="UP000823824">
    <property type="component" value="Unassembled WGS sequence"/>
</dbReference>
<dbReference type="EMBL" id="DWZJ01000108">
    <property type="protein sequence ID" value="HJB14388.1"/>
    <property type="molecule type" value="Genomic_DNA"/>
</dbReference>
<feature type="transmembrane region" description="Helical" evidence="9">
    <location>
        <begin position="250"/>
        <end position="269"/>
    </location>
</feature>
<evidence type="ECO:0000256" key="3">
    <source>
        <dbReference type="ARBA" id="ARBA00022475"/>
    </source>
</evidence>
<feature type="transmembrane region" description="Helical" evidence="9">
    <location>
        <begin position="136"/>
        <end position="155"/>
    </location>
</feature>
<reference evidence="10" key="2">
    <citation type="submission" date="2021-04" db="EMBL/GenBank/DDBJ databases">
        <authorList>
            <person name="Gilroy R."/>
        </authorList>
    </citation>
    <scope>NUCLEOTIDE SEQUENCE</scope>
    <source>
        <strain evidence="10">ChiBcec18-1249</strain>
    </source>
</reference>
<reference evidence="10" key="1">
    <citation type="journal article" date="2021" name="PeerJ">
        <title>Extensive microbial diversity within the chicken gut microbiome revealed by metagenomics and culture.</title>
        <authorList>
            <person name="Gilroy R."/>
            <person name="Ravi A."/>
            <person name="Getino M."/>
            <person name="Pursley I."/>
            <person name="Horton D.L."/>
            <person name="Alikhan N.F."/>
            <person name="Baker D."/>
            <person name="Gharbi K."/>
            <person name="Hall N."/>
            <person name="Watson M."/>
            <person name="Adriaenssens E.M."/>
            <person name="Foster-Nyarko E."/>
            <person name="Jarju S."/>
            <person name="Secka A."/>
            <person name="Antonio M."/>
            <person name="Oren A."/>
            <person name="Chaudhuri R.R."/>
            <person name="La Ragione R."/>
            <person name="Hildebrand F."/>
            <person name="Pallen M.J."/>
        </authorList>
    </citation>
    <scope>NUCLEOTIDE SEQUENCE</scope>
    <source>
        <strain evidence="10">ChiBcec18-1249</strain>
    </source>
</reference>
<evidence type="ECO:0000256" key="6">
    <source>
        <dbReference type="ARBA" id="ARBA00022847"/>
    </source>
</evidence>
<keyword evidence="3" id="KW-1003">Cell membrane</keyword>
<feature type="transmembrane region" description="Helical" evidence="9">
    <location>
        <begin position="102"/>
        <end position="124"/>
    </location>
</feature>
<comment type="caution">
    <text evidence="10">The sequence shown here is derived from an EMBL/GenBank/DDBJ whole genome shotgun (WGS) entry which is preliminary data.</text>
</comment>
<feature type="transmembrane region" description="Helical" evidence="9">
    <location>
        <begin position="161"/>
        <end position="182"/>
    </location>
</feature>
<feature type="transmembrane region" description="Helical" evidence="9">
    <location>
        <begin position="221"/>
        <end position="238"/>
    </location>
</feature>
<keyword evidence="4" id="KW-0762">Sugar transport</keyword>
<sequence>MIMRFLKKIPAGMMVVPMLLGAVINTFIPEVTNIGSFTTAIFTSAGANTAIGIQLFCLGTTLRFREMGGVVKRGGVLLISKFVIGAVIGIVVGKVFGPTGLLGLSSLAIISAVTNSNGSIYLALMNSYGDKVDQAAMPLLAINDGPMLTMIAMGLGGLADIPFMALVAAIGPILVGMILGNIDKDLSDFLAPAGSILLPFVGFCLGSGMNLTNIVKGGAQGILLGLVTCFIGGAFIVLCDKFISRRPGYAGWAVATTAGNAVAVPAVIAEADPSWLPFADVATSQVAASAILTAILVPIITSWWAKKYGCPQFPKDEAQRALFEKQA</sequence>
<keyword evidence="7 9" id="KW-1133">Transmembrane helix</keyword>
<evidence type="ECO:0000256" key="5">
    <source>
        <dbReference type="ARBA" id="ARBA00022692"/>
    </source>
</evidence>
<keyword evidence="2" id="KW-0813">Transport</keyword>
<comment type="similarity">
    <text evidence="1">Belongs to the KdgT transporter family.</text>
</comment>
<evidence type="ECO:0000313" key="10">
    <source>
        <dbReference type="EMBL" id="HJB14388.1"/>
    </source>
</evidence>
<dbReference type="GO" id="GO:0016020">
    <property type="term" value="C:membrane"/>
    <property type="evidence" value="ECO:0007669"/>
    <property type="project" value="InterPro"/>
</dbReference>
<organism evidence="10 11">
    <name type="scientific">Candidatus Oscillibacter excrementigallinarum</name>
    <dbReference type="NCBI Taxonomy" id="2838716"/>
    <lineage>
        <taxon>Bacteria</taxon>
        <taxon>Bacillati</taxon>
        <taxon>Bacillota</taxon>
        <taxon>Clostridia</taxon>
        <taxon>Eubacteriales</taxon>
        <taxon>Oscillospiraceae</taxon>
        <taxon>Oscillibacter</taxon>
    </lineage>
</organism>
<evidence type="ECO:0000256" key="2">
    <source>
        <dbReference type="ARBA" id="ARBA00022448"/>
    </source>
</evidence>
<evidence type="ECO:0000256" key="7">
    <source>
        <dbReference type="ARBA" id="ARBA00022989"/>
    </source>
</evidence>
<evidence type="ECO:0000256" key="9">
    <source>
        <dbReference type="SAM" id="Phobius"/>
    </source>
</evidence>
<feature type="transmembrane region" description="Helical" evidence="9">
    <location>
        <begin position="189"/>
        <end position="209"/>
    </location>
</feature>
<evidence type="ECO:0000313" key="11">
    <source>
        <dbReference type="Proteomes" id="UP000823824"/>
    </source>
</evidence>
<evidence type="ECO:0000256" key="8">
    <source>
        <dbReference type="ARBA" id="ARBA00023136"/>
    </source>
</evidence>
<dbReference type="GO" id="GO:0015649">
    <property type="term" value="F:2-keto-3-deoxygluconate:proton symporter activity"/>
    <property type="evidence" value="ECO:0007669"/>
    <property type="project" value="InterPro"/>
</dbReference>
<feature type="transmembrane region" description="Helical" evidence="9">
    <location>
        <begin position="40"/>
        <end position="62"/>
    </location>
</feature>
<feature type="transmembrane region" description="Helical" evidence="9">
    <location>
        <begin position="281"/>
        <end position="305"/>
    </location>
</feature>
<keyword evidence="6" id="KW-0769">Symport</keyword>
<feature type="transmembrane region" description="Helical" evidence="9">
    <location>
        <begin position="74"/>
        <end position="96"/>
    </location>
</feature>
<feature type="transmembrane region" description="Helical" evidence="9">
    <location>
        <begin position="9"/>
        <end position="28"/>
    </location>
</feature>
<gene>
    <name evidence="10" type="ORF">H9787_11860</name>
</gene>
<dbReference type="InterPro" id="IPR004684">
    <property type="entry name" value="2keto-3dGluconate_permease"/>
</dbReference>
<dbReference type="Pfam" id="PF03812">
    <property type="entry name" value="KdgT"/>
    <property type="match status" value="1"/>
</dbReference>
<protein>
    <submittedName>
        <fullName evidence="10">2-keto-3-deoxygluconate permease</fullName>
    </submittedName>
</protein>
<name>A0A9D2LKU2_9FIRM</name>
<evidence type="ECO:0000256" key="1">
    <source>
        <dbReference type="ARBA" id="ARBA00006430"/>
    </source>
</evidence>
<accession>A0A9D2LKU2</accession>
<keyword evidence="5 9" id="KW-0812">Transmembrane</keyword>
<keyword evidence="8 9" id="KW-0472">Membrane</keyword>
<dbReference type="AlphaFoldDB" id="A0A9D2LKU2"/>
<proteinExistence type="inferred from homology"/>
<evidence type="ECO:0000256" key="4">
    <source>
        <dbReference type="ARBA" id="ARBA00022597"/>
    </source>
</evidence>